<evidence type="ECO:0000313" key="13">
    <source>
        <dbReference type="Proteomes" id="UP001320766"/>
    </source>
</evidence>
<evidence type="ECO:0000256" key="3">
    <source>
        <dbReference type="ARBA" id="ARBA00022676"/>
    </source>
</evidence>
<dbReference type="PANTHER" id="PTHR32282">
    <property type="entry name" value="BINDING PROTEIN TRANSPEPTIDASE, PUTATIVE-RELATED"/>
    <property type="match status" value="1"/>
</dbReference>
<dbReference type="InterPro" id="IPR023346">
    <property type="entry name" value="Lysozyme-like_dom_sf"/>
</dbReference>
<dbReference type="SUPFAM" id="SSF56601">
    <property type="entry name" value="beta-lactamase/transpeptidase-like"/>
    <property type="match status" value="1"/>
</dbReference>
<evidence type="ECO:0000256" key="1">
    <source>
        <dbReference type="ARBA" id="ARBA00022645"/>
    </source>
</evidence>
<gene>
    <name evidence="12" type="ORF">HD595_008493</name>
</gene>
<dbReference type="SUPFAM" id="SSF53955">
    <property type="entry name" value="Lysozyme-like"/>
    <property type="match status" value="1"/>
</dbReference>
<dbReference type="InterPro" id="IPR012338">
    <property type="entry name" value="Beta-lactam/transpept-like"/>
</dbReference>
<proteinExistence type="predicted"/>
<protein>
    <submittedName>
        <fullName evidence="12">Membrane peptidoglycan carboxypeptidase</fullName>
    </submittedName>
</protein>
<comment type="caution">
    <text evidence="12">The sequence shown here is derived from an EMBL/GenBank/DDBJ whole genome shotgun (WGS) entry which is preliminary data.</text>
</comment>
<dbReference type="Gene3D" id="3.40.710.10">
    <property type="entry name" value="DD-peptidase/beta-lactamase superfamily"/>
    <property type="match status" value="1"/>
</dbReference>
<evidence type="ECO:0000256" key="6">
    <source>
        <dbReference type="ARBA" id="ARBA00023268"/>
    </source>
</evidence>
<evidence type="ECO:0000259" key="11">
    <source>
        <dbReference type="Pfam" id="PF00912"/>
    </source>
</evidence>
<accession>A0ABT1KG64</accession>
<dbReference type="GO" id="GO:0004180">
    <property type="term" value="F:carboxypeptidase activity"/>
    <property type="evidence" value="ECO:0007669"/>
    <property type="project" value="UniProtKB-KW"/>
</dbReference>
<dbReference type="Proteomes" id="UP001320766">
    <property type="component" value="Unassembled WGS sequence"/>
</dbReference>
<dbReference type="InterPro" id="IPR001264">
    <property type="entry name" value="Glyco_trans_51"/>
</dbReference>
<dbReference type="PANTHER" id="PTHR32282:SF33">
    <property type="entry name" value="PEPTIDOGLYCAN GLYCOSYLTRANSFERASE"/>
    <property type="match status" value="1"/>
</dbReference>
<keyword evidence="1 12" id="KW-0121">Carboxypeptidase</keyword>
<keyword evidence="5" id="KW-0378">Hydrolase</keyword>
<evidence type="ECO:0000256" key="4">
    <source>
        <dbReference type="ARBA" id="ARBA00022679"/>
    </source>
</evidence>
<comment type="catalytic activity">
    <reaction evidence="7">
        <text>Preferential cleavage: (Ac)2-L-Lys-D-Ala-|-D-Ala. Also transpeptidation of peptidyl-alanyl moieties that are N-acyl substituents of D-alanine.</text>
        <dbReference type="EC" id="3.4.16.4"/>
    </reaction>
</comment>
<evidence type="ECO:0000313" key="12">
    <source>
        <dbReference type="EMBL" id="MCP2352371.1"/>
    </source>
</evidence>
<keyword evidence="6" id="KW-0511">Multifunctional enzyme</keyword>
<keyword evidence="13" id="KW-1185">Reference proteome</keyword>
<dbReference type="InterPro" id="IPR036950">
    <property type="entry name" value="PBP_transglycosylase"/>
</dbReference>
<evidence type="ECO:0000256" key="8">
    <source>
        <dbReference type="ARBA" id="ARBA00049902"/>
    </source>
</evidence>
<reference evidence="12 13" key="1">
    <citation type="submission" date="2022-06" db="EMBL/GenBank/DDBJ databases">
        <title>Sequencing the genomes of 1000 actinobacteria strains.</title>
        <authorList>
            <person name="Klenk H.-P."/>
        </authorList>
    </citation>
    <scope>NUCLEOTIDE SEQUENCE [LARGE SCALE GENOMIC DNA]</scope>
    <source>
        <strain evidence="12 13">DSM 44170</strain>
    </source>
</reference>
<keyword evidence="3" id="KW-0328">Glycosyltransferase</keyword>
<dbReference type="InterPro" id="IPR050396">
    <property type="entry name" value="Glycosyltr_51/Transpeptidase"/>
</dbReference>
<evidence type="ECO:0000256" key="2">
    <source>
        <dbReference type="ARBA" id="ARBA00022670"/>
    </source>
</evidence>
<feature type="domain" description="Penicillin-binding protein transpeptidase" evidence="10">
    <location>
        <begin position="366"/>
        <end position="637"/>
    </location>
</feature>
<evidence type="ECO:0000259" key="10">
    <source>
        <dbReference type="Pfam" id="PF00905"/>
    </source>
</evidence>
<evidence type="ECO:0000256" key="5">
    <source>
        <dbReference type="ARBA" id="ARBA00022801"/>
    </source>
</evidence>
<dbReference type="InterPro" id="IPR001460">
    <property type="entry name" value="PCN-bd_Tpept"/>
</dbReference>
<evidence type="ECO:0000256" key="7">
    <source>
        <dbReference type="ARBA" id="ARBA00034000"/>
    </source>
</evidence>
<comment type="catalytic activity">
    <reaction evidence="8">
        <text>[GlcNAc-(1-&gt;4)-Mur2Ac(oyl-L-Ala-gamma-D-Glu-L-Lys-D-Ala-D-Ala)](n)-di-trans,octa-cis-undecaprenyl diphosphate + beta-D-GlcNAc-(1-&gt;4)-Mur2Ac(oyl-L-Ala-gamma-D-Glu-L-Lys-D-Ala-D-Ala)-di-trans,octa-cis-undecaprenyl diphosphate = [GlcNAc-(1-&gt;4)-Mur2Ac(oyl-L-Ala-gamma-D-Glu-L-Lys-D-Ala-D-Ala)](n+1)-di-trans,octa-cis-undecaprenyl diphosphate + di-trans,octa-cis-undecaprenyl diphosphate + H(+)</text>
        <dbReference type="Rhea" id="RHEA:23708"/>
        <dbReference type="Rhea" id="RHEA-COMP:9602"/>
        <dbReference type="Rhea" id="RHEA-COMP:9603"/>
        <dbReference type="ChEBI" id="CHEBI:15378"/>
        <dbReference type="ChEBI" id="CHEBI:58405"/>
        <dbReference type="ChEBI" id="CHEBI:60033"/>
        <dbReference type="ChEBI" id="CHEBI:78435"/>
        <dbReference type="EC" id="2.4.99.28"/>
    </reaction>
</comment>
<feature type="compositionally biased region" description="Acidic residues" evidence="9">
    <location>
        <begin position="707"/>
        <end position="719"/>
    </location>
</feature>
<name>A0ABT1KG64_9ACTN</name>
<organism evidence="12 13">
    <name type="scientific">Nonomuraea roseoviolacea subsp. carminata</name>
    <dbReference type="NCBI Taxonomy" id="160689"/>
    <lineage>
        <taxon>Bacteria</taxon>
        <taxon>Bacillati</taxon>
        <taxon>Actinomycetota</taxon>
        <taxon>Actinomycetes</taxon>
        <taxon>Streptosporangiales</taxon>
        <taxon>Streptosporangiaceae</taxon>
        <taxon>Nonomuraea</taxon>
    </lineage>
</organism>
<evidence type="ECO:0000256" key="9">
    <source>
        <dbReference type="SAM" id="MobiDB-lite"/>
    </source>
</evidence>
<feature type="region of interest" description="Disordered" evidence="9">
    <location>
        <begin position="697"/>
        <end position="772"/>
    </location>
</feature>
<dbReference type="EMBL" id="JAMZEC010000001">
    <property type="protein sequence ID" value="MCP2352371.1"/>
    <property type="molecule type" value="Genomic_DNA"/>
</dbReference>
<sequence>MPDANPTRSHARLTGVARLLGAAAAAGVLVAAIALPAVGGSGAAVVSAAEELNLRPMELAEPPLPQASTVYDAKGKRIAQFYAEDRKVVRLDQISEIMRKAIVAIEDDRFYQHGAIDIEGTVRALAKNLSSGGVSQGGSSITQQYVKQVLLNSAATEEGKEKALEASYARKLNELRYAMGIEKKYTKDEILAKYLNIAYFGAGANGVEAAARRFFGVSAARLTLPQAATLAGAVQNPNLTDPETGAKARKRLLDRRNTVLDRMAQLKVITAEEAAEAKSAKLGYKGVRQPNGCQATVSAPYFCEYVRYELLTNKAFGKTQRARQEAFRRGGLRIYTTLDPKAQAAADKAVKKHVYASDRALASEALVEPGTGMIRAMAASRPFGSDVKKHEISYNPVADMRHGGLIGFQAGSTFKTFTLLTALKKGMKIGDGISVGGSYTAPSASSFKDCKGNNMGIPSWPVTNDEGTGGFKTLATGTWGSVNTFFVALEQRVGLCETVETAKSLGIRRADGKPLHEVETFTLGINEMDPVTVAAAYAGIAARGKYCAPLAITKITDVATGRSTSFAPQCRQAVEAPVADAAANVLSGVFTQGTMRGVGGIGRPAAGKTGTTDGYASAWFAGFTPDLAGAVSIGDPRGSQRYKLTGITLGGQSFGSVQGASVPGPIWKDTMLAALKGTPATPFTPVDQARFGGCGSACAPVRRQTPDDEQNPTDDDGVIDDTQIADLPGGGALPTTAPDGTIPDGTAPDGTVSDGTVSDGTVPDGADGTGTE</sequence>
<keyword evidence="2" id="KW-0645">Protease</keyword>
<dbReference type="Gene3D" id="1.10.3810.10">
    <property type="entry name" value="Biosynthetic peptidoglycan transglycosylase-like"/>
    <property type="match status" value="1"/>
</dbReference>
<keyword evidence="4" id="KW-0808">Transferase</keyword>
<feature type="domain" description="Glycosyl transferase family 51" evidence="11">
    <location>
        <begin position="75"/>
        <end position="263"/>
    </location>
</feature>
<dbReference type="RefSeq" id="WP_253779694.1">
    <property type="nucleotide sequence ID" value="NZ_BAAAVE010000034.1"/>
</dbReference>
<dbReference type="Pfam" id="PF00912">
    <property type="entry name" value="Transgly"/>
    <property type="match status" value="1"/>
</dbReference>
<dbReference type="Pfam" id="PF00905">
    <property type="entry name" value="Transpeptidase"/>
    <property type="match status" value="1"/>
</dbReference>